<dbReference type="PROSITE" id="PS00211">
    <property type="entry name" value="ABC_TRANSPORTER_1"/>
    <property type="match status" value="1"/>
</dbReference>
<dbReference type="AlphaFoldDB" id="C4IXG2"/>
<dbReference type="SMART" id="SM00382">
    <property type="entry name" value="AAA"/>
    <property type="match status" value="1"/>
</dbReference>
<dbReference type="Pfam" id="PF00005">
    <property type="entry name" value="ABC_tran"/>
    <property type="match status" value="1"/>
</dbReference>
<dbReference type="InterPro" id="IPR003593">
    <property type="entry name" value="AAA+_ATPase"/>
</dbReference>
<dbReference type="InterPro" id="IPR027417">
    <property type="entry name" value="P-loop_NTPase"/>
</dbReference>
<dbReference type="EMBL" id="AP010934">
    <property type="protein sequence ID" value="BAH29512.1"/>
    <property type="molecule type" value="Genomic_DNA"/>
</dbReference>
<dbReference type="SUPFAM" id="SSF52540">
    <property type="entry name" value="P-loop containing nucleoside triphosphate hydrolases"/>
    <property type="match status" value="1"/>
</dbReference>
<reference evidence="6" key="1">
    <citation type="journal article" date="2009" name="J. Bacteriol.">
        <title>Molecular analysis of an extrachromosomal element containing the C2 toxin gene discovered in Clostridium botulinum type C.</title>
        <authorList>
            <person name="Sakaguchi Y."/>
            <person name="Hayashi T."/>
            <person name="Yamamoto Y."/>
            <person name="Nakayama K."/>
            <person name="Zhang K."/>
            <person name="Ma S."/>
            <person name="Arimitsu H."/>
            <person name="Oguma K."/>
        </authorList>
    </citation>
    <scope>NUCLEOTIDE SEQUENCE</scope>
    <source>
        <plasmid evidence="6">pC2C203U28</plasmid>
    </source>
</reference>
<protein>
    <submittedName>
        <fullName evidence="6">Putative ABC transporter,ATP-binding protein</fullName>
    </submittedName>
</protein>
<accession>C4IXG2</accession>
<dbReference type="PANTHER" id="PTHR43335">
    <property type="entry name" value="ABC TRANSPORTER, ATP-BINDING PROTEIN"/>
    <property type="match status" value="1"/>
</dbReference>
<keyword evidence="3" id="KW-0547">Nucleotide-binding</keyword>
<dbReference type="GO" id="GO:0016887">
    <property type="term" value="F:ATP hydrolysis activity"/>
    <property type="evidence" value="ECO:0007669"/>
    <property type="project" value="InterPro"/>
</dbReference>
<geneLocation type="plasmid" evidence="6">
    <name>pC2C203U28</name>
</geneLocation>
<organism evidence="6">
    <name type="scientific">Clostridium botulinum</name>
    <dbReference type="NCBI Taxonomy" id="1491"/>
    <lineage>
        <taxon>Bacteria</taxon>
        <taxon>Bacillati</taxon>
        <taxon>Bacillota</taxon>
        <taxon>Clostridia</taxon>
        <taxon>Eubacteriales</taxon>
        <taxon>Clostridiaceae</taxon>
        <taxon>Clostridium</taxon>
    </lineage>
</organism>
<proteinExistence type="inferred from homology"/>
<evidence type="ECO:0000259" key="5">
    <source>
        <dbReference type="PROSITE" id="PS50893"/>
    </source>
</evidence>
<evidence type="ECO:0000256" key="3">
    <source>
        <dbReference type="ARBA" id="ARBA00022741"/>
    </source>
</evidence>
<keyword evidence="6" id="KW-0614">Plasmid</keyword>
<dbReference type="GO" id="GO:0005524">
    <property type="term" value="F:ATP binding"/>
    <property type="evidence" value="ECO:0007669"/>
    <property type="project" value="UniProtKB-KW"/>
</dbReference>
<dbReference type="Gene3D" id="3.40.50.300">
    <property type="entry name" value="P-loop containing nucleotide triphosphate hydrolases"/>
    <property type="match status" value="1"/>
</dbReference>
<evidence type="ECO:0000256" key="1">
    <source>
        <dbReference type="ARBA" id="ARBA00005417"/>
    </source>
</evidence>
<feature type="domain" description="ABC transporter" evidence="5">
    <location>
        <begin position="8"/>
        <end position="214"/>
    </location>
</feature>
<dbReference type="InterPro" id="IPR017871">
    <property type="entry name" value="ABC_transporter-like_CS"/>
</dbReference>
<evidence type="ECO:0000313" key="6">
    <source>
        <dbReference type="EMBL" id="BAH29512.1"/>
    </source>
</evidence>
<name>C4IXG2_CLOBO</name>
<keyword evidence="2" id="KW-0813">Transport</keyword>
<sequence length="215" mass="23763">MDMDKHIIKVENLSKEIDCNVIFDNINLNISEGTICGIVGINGSGKSMLLKAISGLVYGSSGTIKVFDTIIHNGKFPENFGVLLDSPGLLPQYSAFDNLKILASINNVITDNQIKDTLKLVGLNPDDKRPTKKYSLGMKQKVGIAQALMEKPKLLLLDEPMNALDEKSILHMRELILNLKNQKVTIVLTSHNKDDIDILCDKVYQIDSGKLTLVE</sequence>
<dbReference type="InterPro" id="IPR003439">
    <property type="entry name" value="ABC_transporter-like_ATP-bd"/>
</dbReference>
<dbReference type="PROSITE" id="PS50893">
    <property type="entry name" value="ABC_TRANSPORTER_2"/>
    <property type="match status" value="1"/>
</dbReference>
<evidence type="ECO:0000256" key="4">
    <source>
        <dbReference type="ARBA" id="ARBA00022840"/>
    </source>
</evidence>
<keyword evidence="4 6" id="KW-0067">ATP-binding</keyword>
<evidence type="ECO:0000256" key="2">
    <source>
        <dbReference type="ARBA" id="ARBA00022448"/>
    </source>
</evidence>
<comment type="similarity">
    <text evidence="1">Belongs to the ABC transporter superfamily.</text>
</comment>